<dbReference type="EMBL" id="CM001220">
    <property type="protein sequence ID" value="KEH29041.1"/>
    <property type="molecule type" value="Genomic_DNA"/>
</dbReference>
<protein>
    <submittedName>
        <fullName evidence="1 2">Uncharacterized protein</fullName>
    </submittedName>
</protein>
<sequence>MVETEMHGSRITKFYTSQFYFWIVYSLCNFWPLKHNYPTHACTIGFPFFRNTKASNAEGAL</sequence>
<accession>A0A072UHW6</accession>
<name>A0A072UHW6_MEDTR</name>
<keyword evidence="3" id="KW-1185">Reference proteome</keyword>
<evidence type="ECO:0000313" key="2">
    <source>
        <dbReference type="EnsemblPlants" id="KEH29041"/>
    </source>
</evidence>
<evidence type="ECO:0000313" key="1">
    <source>
        <dbReference type="EMBL" id="KEH29041.1"/>
    </source>
</evidence>
<dbReference type="AlphaFoldDB" id="A0A072UHW6"/>
<reference evidence="1 3" key="2">
    <citation type="journal article" date="2014" name="BMC Genomics">
        <title>An improved genome release (version Mt4.0) for the model legume Medicago truncatula.</title>
        <authorList>
            <person name="Tang H."/>
            <person name="Krishnakumar V."/>
            <person name="Bidwell S."/>
            <person name="Rosen B."/>
            <person name="Chan A."/>
            <person name="Zhou S."/>
            <person name="Gentzbittel L."/>
            <person name="Childs K.L."/>
            <person name="Yandell M."/>
            <person name="Gundlach H."/>
            <person name="Mayer K.F."/>
            <person name="Schwartz D.C."/>
            <person name="Town C.D."/>
        </authorList>
    </citation>
    <scope>GENOME REANNOTATION</scope>
    <source>
        <strain evidence="1">A17</strain>
        <strain evidence="2 3">cv. Jemalong A17</strain>
    </source>
</reference>
<dbReference type="EnsemblPlants" id="KEH29041">
    <property type="protein sequence ID" value="KEH29041"/>
    <property type="gene ID" value="MTR_4g021465"/>
</dbReference>
<proteinExistence type="predicted"/>
<evidence type="ECO:0000313" key="3">
    <source>
        <dbReference type="Proteomes" id="UP000002051"/>
    </source>
</evidence>
<reference evidence="1 3" key="1">
    <citation type="journal article" date="2011" name="Nature">
        <title>The Medicago genome provides insight into the evolution of rhizobial symbioses.</title>
        <authorList>
            <person name="Young N.D."/>
            <person name="Debelle F."/>
            <person name="Oldroyd G.E."/>
            <person name="Geurts R."/>
            <person name="Cannon S.B."/>
            <person name="Udvardi M.K."/>
            <person name="Benedito V.A."/>
            <person name="Mayer K.F."/>
            <person name="Gouzy J."/>
            <person name="Schoof H."/>
            <person name="Van de Peer Y."/>
            <person name="Proost S."/>
            <person name="Cook D.R."/>
            <person name="Meyers B.C."/>
            <person name="Spannagl M."/>
            <person name="Cheung F."/>
            <person name="De Mita S."/>
            <person name="Krishnakumar V."/>
            <person name="Gundlach H."/>
            <person name="Zhou S."/>
            <person name="Mudge J."/>
            <person name="Bharti A.K."/>
            <person name="Murray J.D."/>
            <person name="Naoumkina M.A."/>
            <person name="Rosen B."/>
            <person name="Silverstein K.A."/>
            <person name="Tang H."/>
            <person name="Rombauts S."/>
            <person name="Zhao P.X."/>
            <person name="Zhou P."/>
            <person name="Barbe V."/>
            <person name="Bardou P."/>
            <person name="Bechner M."/>
            <person name="Bellec A."/>
            <person name="Berger A."/>
            <person name="Berges H."/>
            <person name="Bidwell S."/>
            <person name="Bisseling T."/>
            <person name="Choisne N."/>
            <person name="Couloux A."/>
            <person name="Denny R."/>
            <person name="Deshpande S."/>
            <person name="Dai X."/>
            <person name="Doyle J.J."/>
            <person name="Dudez A.M."/>
            <person name="Farmer A.D."/>
            <person name="Fouteau S."/>
            <person name="Franken C."/>
            <person name="Gibelin C."/>
            <person name="Gish J."/>
            <person name="Goldstein S."/>
            <person name="Gonzalez A.J."/>
            <person name="Green P.J."/>
            <person name="Hallab A."/>
            <person name="Hartog M."/>
            <person name="Hua A."/>
            <person name="Humphray S.J."/>
            <person name="Jeong D.H."/>
            <person name="Jing Y."/>
            <person name="Jocker A."/>
            <person name="Kenton S.M."/>
            <person name="Kim D.J."/>
            <person name="Klee K."/>
            <person name="Lai H."/>
            <person name="Lang C."/>
            <person name="Lin S."/>
            <person name="Macmil S.L."/>
            <person name="Magdelenat G."/>
            <person name="Matthews L."/>
            <person name="McCorrison J."/>
            <person name="Monaghan E.L."/>
            <person name="Mun J.H."/>
            <person name="Najar F.Z."/>
            <person name="Nicholson C."/>
            <person name="Noirot C."/>
            <person name="O'Bleness M."/>
            <person name="Paule C.R."/>
            <person name="Poulain J."/>
            <person name="Prion F."/>
            <person name="Qin B."/>
            <person name="Qu C."/>
            <person name="Retzel E.F."/>
            <person name="Riddle C."/>
            <person name="Sallet E."/>
            <person name="Samain S."/>
            <person name="Samson N."/>
            <person name="Sanders I."/>
            <person name="Saurat O."/>
            <person name="Scarpelli C."/>
            <person name="Schiex T."/>
            <person name="Segurens B."/>
            <person name="Severin A.J."/>
            <person name="Sherrier D.J."/>
            <person name="Shi R."/>
            <person name="Sims S."/>
            <person name="Singer S.R."/>
            <person name="Sinharoy S."/>
            <person name="Sterck L."/>
            <person name="Viollet A."/>
            <person name="Wang B.B."/>
            <person name="Wang K."/>
            <person name="Wang M."/>
            <person name="Wang X."/>
            <person name="Warfsmann J."/>
            <person name="Weissenbach J."/>
            <person name="White D.D."/>
            <person name="White J.D."/>
            <person name="Wiley G.B."/>
            <person name="Wincker P."/>
            <person name="Xing Y."/>
            <person name="Yang L."/>
            <person name="Yao Z."/>
            <person name="Ying F."/>
            <person name="Zhai J."/>
            <person name="Zhou L."/>
            <person name="Zuber A."/>
            <person name="Denarie J."/>
            <person name="Dixon R.A."/>
            <person name="May G.D."/>
            <person name="Schwartz D.C."/>
            <person name="Rogers J."/>
            <person name="Quetier F."/>
            <person name="Town C.D."/>
            <person name="Roe B.A."/>
        </authorList>
    </citation>
    <scope>NUCLEOTIDE SEQUENCE [LARGE SCALE GENOMIC DNA]</scope>
    <source>
        <strain evidence="1">A17</strain>
        <strain evidence="2 3">cv. Jemalong A17</strain>
    </source>
</reference>
<dbReference type="Proteomes" id="UP000002051">
    <property type="component" value="Chromosome 4"/>
</dbReference>
<organism evidence="1 3">
    <name type="scientific">Medicago truncatula</name>
    <name type="common">Barrel medic</name>
    <name type="synonym">Medicago tribuloides</name>
    <dbReference type="NCBI Taxonomy" id="3880"/>
    <lineage>
        <taxon>Eukaryota</taxon>
        <taxon>Viridiplantae</taxon>
        <taxon>Streptophyta</taxon>
        <taxon>Embryophyta</taxon>
        <taxon>Tracheophyta</taxon>
        <taxon>Spermatophyta</taxon>
        <taxon>Magnoliopsida</taxon>
        <taxon>eudicotyledons</taxon>
        <taxon>Gunneridae</taxon>
        <taxon>Pentapetalae</taxon>
        <taxon>rosids</taxon>
        <taxon>fabids</taxon>
        <taxon>Fabales</taxon>
        <taxon>Fabaceae</taxon>
        <taxon>Papilionoideae</taxon>
        <taxon>50 kb inversion clade</taxon>
        <taxon>NPAAA clade</taxon>
        <taxon>Hologalegina</taxon>
        <taxon>IRL clade</taxon>
        <taxon>Trifolieae</taxon>
        <taxon>Medicago</taxon>
    </lineage>
</organism>
<dbReference type="HOGENOM" id="CLU_2926072_0_0_1"/>
<gene>
    <name evidence="1" type="ordered locus">MTR_4g021465</name>
</gene>
<reference evidence="2" key="3">
    <citation type="submission" date="2015-04" db="UniProtKB">
        <authorList>
            <consortium name="EnsemblPlants"/>
        </authorList>
    </citation>
    <scope>IDENTIFICATION</scope>
    <source>
        <strain evidence="2">cv. Jemalong A17</strain>
    </source>
</reference>